<keyword evidence="1" id="KW-1133">Transmembrane helix</keyword>
<evidence type="ECO:0000313" key="2">
    <source>
        <dbReference type="EMBL" id="QHT93308.1"/>
    </source>
</evidence>
<keyword evidence="1" id="KW-0812">Transmembrane</keyword>
<accession>A0A6C0IJC4</accession>
<evidence type="ECO:0008006" key="3">
    <source>
        <dbReference type="Google" id="ProtNLM"/>
    </source>
</evidence>
<dbReference type="EMBL" id="MN740207">
    <property type="protein sequence ID" value="QHT93308.1"/>
    <property type="molecule type" value="Genomic_DNA"/>
</dbReference>
<proteinExistence type="predicted"/>
<name>A0A6C0IJC4_9ZZZZ</name>
<protein>
    <recommendedName>
        <fullName evidence="3">Transmembrane protein</fullName>
    </recommendedName>
</protein>
<sequence>MSASVLNLILIIAIVMGLAMVFLCCFVLISSVGDGSLCAEEIEIEPATNNPLQN</sequence>
<evidence type="ECO:0000256" key="1">
    <source>
        <dbReference type="SAM" id="Phobius"/>
    </source>
</evidence>
<dbReference type="AlphaFoldDB" id="A0A6C0IJC4"/>
<feature type="transmembrane region" description="Helical" evidence="1">
    <location>
        <begin position="6"/>
        <end position="29"/>
    </location>
</feature>
<reference evidence="2" key="1">
    <citation type="journal article" date="2020" name="Nature">
        <title>Giant virus diversity and host interactions through global metagenomics.</title>
        <authorList>
            <person name="Schulz F."/>
            <person name="Roux S."/>
            <person name="Paez-Espino D."/>
            <person name="Jungbluth S."/>
            <person name="Walsh D.A."/>
            <person name="Denef V.J."/>
            <person name="McMahon K.D."/>
            <person name="Konstantinidis K.T."/>
            <person name="Eloe-Fadrosh E.A."/>
            <person name="Kyrpides N.C."/>
            <person name="Woyke T."/>
        </authorList>
    </citation>
    <scope>NUCLEOTIDE SEQUENCE</scope>
    <source>
        <strain evidence="2">GVMAG-M-3300024252-29</strain>
    </source>
</reference>
<keyword evidence="1" id="KW-0472">Membrane</keyword>
<organism evidence="2">
    <name type="scientific">viral metagenome</name>
    <dbReference type="NCBI Taxonomy" id="1070528"/>
    <lineage>
        <taxon>unclassified sequences</taxon>
        <taxon>metagenomes</taxon>
        <taxon>organismal metagenomes</taxon>
    </lineage>
</organism>